<accession>J3LY64</accession>
<evidence type="ECO:0000256" key="1">
    <source>
        <dbReference type="SAM" id="MobiDB-lite"/>
    </source>
</evidence>
<reference evidence="2" key="2">
    <citation type="submission" date="2013-04" db="UniProtKB">
        <authorList>
            <consortium name="EnsemblPlants"/>
        </authorList>
    </citation>
    <scope>IDENTIFICATION</scope>
</reference>
<evidence type="ECO:0000313" key="3">
    <source>
        <dbReference type="Proteomes" id="UP000006038"/>
    </source>
</evidence>
<feature type="compositionally biased region" description="Acidic residues" evidence="1">
    <location>
        <begin position="217"/>
        <end position="226"/>
    </location>
</feature>
<sequence length="312" mass="34441">MPESSPGEDELAPPGKKAFPVRVFSSADGKWRRGALAPGRCAPEHLYDRVMALCRLRTEVKDARVRRWRSAEYCRGALYAHSESHVLVVLRWAEGTYDMVELPDGGKAGWVRYPYMHVLAARPLELVSSSPDGGAVRYAKVTMSGRVRIWALEESSSDDGGGGGKLEWTLTHDKDLAEHPRLLEPLDDDTLDSLRMMALSRSPGNDDDSASAAVTAADDDEEEDAVDGWSKRWSWDEAMVSMPEVDTEPKDEAGRGRGPPARQQCGRSTWWGSTRARRCSSSPPARSTSWRTTSGAASSFPSLNAAKSRRRY</sequence>
<feature type="compositionally biased region" description="Low complexity" evidence="1">
    <location>
        <begin position="279"/>
        <end position="294"/>
    </location>
</feature>
<dbReference type="EnsemblPlants" id="OB04G20890.1">
    <property type="protein sequence ID" value="OB04G20890.1"/>
    <property type="gene ID" value="OB04G20890"/>
</dbReference>
<reference evidence="2" key="1">
    <citation type="journal article" date="2013" name="Nat. Commun.">
        <title>Whole-genome sequencing of Oryza brachyantha reveals mechanisms underlying Oryza genome evolution.</title>
        <authorList>
            <person name="Chen J."/>
            <person name="Huang Q."/>
            <person name="Gao D."/>
            <person name="Wang J."/>
            <person name="Lang Y."/>
            <person name="Liu T."/>
            <person name="Li B."/>
            <person name="Bai Z."/>
            <person name="Luis Goicoechea J."/>
            <person name="Liang C."/>
            <person name="Chen C."/>
            <person name="Zhang W."/>
            <person name="Sun S."/>
            <person name="Liao Y."/>
            <person name="Zhang X."/>
            <person name="Yang L."/>
            <person name="Song C."/>
            <person name="Wang M."/>
            <person name="Shi J."/>
            <person name="Liu G."/>
            <person name="Liu J."/>
            <person name="Zhou H."/>
            <person name="Zhou W."/>
            <person name="Yu Q."/>
            <person name="An N."/>
            <person name="Chen Y."/>
            <person name="Cai Q."/>
            <person name="Wang B."/>
            <person name="Liu B."/>
            <person name="Min J."/>
            <person name="Huang Y."/>
            <person name="Wu H."/>
            <person name="Li Z."/>
            <person name="Zhang Y."/>
            <person name="Yin Y."/>
            <person name="Song W."/>
            <person name="Jiang J."/>
            <person name="Jackson S.A."/>
            <person name="Wing R.A."/>
            <person name="Wang J."/>
            <person name="Chen M."/>
        </authorList>
    </citation>
    <scope>NUCLEOTIDE SEQUENCE [LARGE SCALE GENOMIC DNA]</scope>
    <source>
        <strain evidence="2">cv. IRGC 101232</strain>
    </source>
</reference>
<keyword evidence="3" id="KW-1185">Reference proteome</keyword>
<feature type="region of interest" description="Disordered" evidence="1">
    <location>
        <begin position="199"/>
        <end position="312"/>
    </location>
</feature>
<dbReference type="PANTHER" id="PTHR34591">
    <property type="entry name" value="OS03G0653100 PROTEIN-RELATED"/>
    <property type="match status" value="1"/>
</dbReference>
<organism evidence="2">
    <name type="scientific">Oryza brachyantha</name>
    <name type="common">malo sina</name>
    <dbReference type="NCBI Taxonomy" id="4533"/>
    <lineage>
        <taxon>Eukaryota</taxon>
        <taxon>Viridiplantae</taxon>
        <taxon>Streptophyta</taxon>
        <taxon>Embryophyta</taxon>
        <taxon>Tracheophyta</taxon>
        <taxon>Spermatophyta</taxon>
        <taxon>Magnoliopsida</taxon>
        <taxon>Liliopsida</taxon>
        <taxon>Poales</taxon>
        <taxon>Poaceae</taxon>
        <taxon>BOP clade</taxon>
        <taxon>Oryzoideae</taxon>
        <taxon>Oryzeae</taxon>
        <taxon>Oryzinae</taxon>
        <taxon>Oryza</taxon>
    </lineage>
</organism>
<dbReference type="HOGENOM" id="CLU_892481_0_0_1"/>
<dbReference type="PANTHER" id="PTHR34591:SF53">
    <property type="entry name" value="F-BOX DOMAIN-CONTAINING PROTEIN"/>
    <property type="match status" value="1"/>
</dbReference>
<name>J3LY64_ORYBR</name>
<protein>
    <submittedName>
        <fullName evidence="2">Uncharacterized protein</fullName>
    </submittedName>
</protein>
<dbReference type="Proteomes" id="UP000006038">
    <property type="component" value="Chromosome 4"/>
</dbReference>
<dbReference type="AlphaFoldDB" id="J3LY64"/>
<dbReference type="Gramene" id="OB04G20890.1">
    <property type="protein sequence ID" value="OB04G20890.1"/>
    <property type="gene ID" value="OB04G20890"/>
</dbReference>
<proteinExistence type="predicted"/>
<evidence type="ECO:0000313" key="2">
    <source>
        <dbReference type="EnsemblPlants" id="OB04G20890.1"/>
    </source>
</evidence>